<sequence length="103" mass="11661">MENAAMAAYLKDVENNTRDMTADTIIKEKMNRIETKDVASFNRVPPATPEAQPRFKSENQQFQFPQEIDPCDPTLARNATSHQVKSQQRGDHKNQGKSKRGEG</sequence>
<reference evidence="2" key="1">
    <citation type="submission" date="2011-11" db="EMBL/GenBank/DDBJ databases">
        <title>Decoding the brain transcriptome of the Eastern honeybee (Apis cerana) based on pyrosequencing.</title>
        <authorList>
            <person name="Sun L."/>
            <person name="Zheng H."/>
            <person name="Wang Y."/>
            <person name="Xie X."/>
            <person name="Zhu Y."/>
            <person name="Gu W."/>
            <person name="Wang S."/>
        </authorList>
    </citation>
    <scope>NUCLEOTIDE SEQUENCE</scope>
    <source>
        <tissue evidence="2">Brain</tissue>
    </source>
</reference>
<name>V9IMQ0_APICE</name>
<feature type="region of interest" description="Disordered" evidence="1">
    <location>
        <begin position="42"/>
        <end position="103"/>
    </location>
</feature>
<organism evidence="2">
    <name type="scientific">Apis cerana</name>
    <name type="common">Indian honeybee</name>
    <dbReference type="NCBI Taxonomy" id="7461"/>
    <lineage>
        <taxon>Eukaryota</taxon>
        <taxon>Metazoa</taxon>
        <taxon>Ecdysozoa</taxon>
        <taxon>Arthropoda</taxon>
        <taxon>Hexapoda</taxon>
        <taxon>Insecta</taxon>
        <taxon>Pterygota</taxon>
        <taxon>Neoptera</taxon>
        <taxon>Endopterygota</taxon>
        <taxon>Hymenoptera</taxon>
        <taxon>Apocrita</taxon>
        <taxon>Aculeata</taxon>
        <taxon>Apoidea</taxon>
        <taxon>Anthophila</taxon>
        <taxon>Apidae</taxon>
        <taxon>Apis</taxon>
    </lineage>
</organism>
<gene>
    <name evidence="2" type="ORF">ACCB14094</name>
</gene>
<proteinExistence type="evidence at transcript level"/>
<feature type="compositionally biased region" description="Polar residues" evidence="1">
    <location>
        <begin position="77"/>
        <end position="87"/>
    </location>
</feature>
<evidence type="ECO:0000256" key="1">
    <source>
        <dbReference type="SAM" id="MobiDB-lite"/>
    </source>
</evidence>
<evidence type="ECO:0000313" key="2">
    <source>
        <dbReference type="EMBL" id="AEY61804.1"/>
    </source>
</evidence>
<dbReference type="EMBL" id="JR052873">
    <property type="protein sequence ID" value="AEY61804.1"/>
    <property type="molecule type" value="mRNA"/>
</dbReference>
<feature type="compositionally biased region" description="Basic and acidic residues" evidence="1">
    <location>
        <begin position="88"/>
        <end position="103"/>
    </location>
</feature>
<protein>
    <submittedName>
        <fullName evidence="2">WW domain-binding protein 4</fullName>
    </submittedName>
</protein>
<accession>V9IMQ0</accession>
<dbReference type="AlphaFoldDB" id="V9IMQ0"/>